<dbReference type="OrthoDB" id="1143948at2"/>
<dbReference type="Proteomes" id="UP000255317">
    <property type="component" value="Unassembled WGS sequence"/>
</dbReference>
<gene>
    <name evidence="1" type="ORF">C8D94_10196</name>
</gene>
<dbReference type="AlphaFoldDB" id="A0A370QIP3"/>
<evidence type="ECO:0000313" key="2">
    <source>
        <dbReference type="Proteomes" id="UP000255317"/>
    </source>
</evidence>
<proteinExistence type="predicted"/>
<comment type="caution">
    <text evidence="1">The sequence shown here is derived from an EMBL/GenBank/DDBJ whole genome shotgun (WGS) entry which is preliminary data.</text>
</comment>
<dbReference type="RefSeq" id="WP_115121953.1">
    <property type="nucleotide sequence ID" value="NZ_QRAO01000001.1"/>
</dbReference>
<evidence type="ECO:0008006" key="3">
    <source>
        <dbReference type="Google" id="ProtNLM"/>
    </source>
</evidence>
<protein>
    <recommendedName>
        <fullName evidence="3">NlpE-like protein</fullName>
    </recommendedName>
</protein>
<sequence>MKKLILLLVITTSVFACKEDLGERTSNDPQYEGEFIYVDGGAVLKGDNFIYGVTIDEMSNYLKERVGTIKKDDFDMVPVVVKGSLKNKPQGAEGWDEILTITQVVSVSETPSEADIKIEDKKETTN</sequence>
<evidence type="ECO:0000313" key="1">
    <source>
        <dbReference type="EMBL" id="RDK88227.1"/>
    </source>
</evidence>
<dbReference type="PROSITE" id="PS51257">
    <property type="entry name" value="PROKAR_LIPOPROTEIN"/>
    <property type="match status" value="1"/>
</dbReference>
<accession>A0A370QIP3</accession>
<keyword evidence="2" id="KW-1185">Reference proteome</keyword>
<dbReference type="EMBL" id="QRAO01000001">
    <property type="protein sequence ID" value="RDK88227.1"/>
    <property type="molecule type" value="Genomic_DNA"/>
</dbReference>
<organism evidence="1 2">
    <name type="scientific">Marinirhabdus gelatinilytica</name>
    <dbReference type="NCBI Taxonomy" id="1703343"/>
    <lineage>
        <taxon>Bacteria</taxon>
        <taxon>Pseudomonadati</taxon>
        <taxon>Bacteroidota</taxon>
        <taxon>Flavobacteriia</taxon>
        <taxon>Flavobacteriales</taxon>
        <taxon>Flavobacteriaceae</taxon>
    </lineage>
</organism>
<reference evidence="1 2" key="1">
    <citation type="submission" date="2018-07" db="EMBL/GenBank/DDBJ databases">
        <title>Genomic Encyclopedia of Type Strains, Phase IV (KMG-IV): sequencing the most valuable type-strain genomes for metagenomic binning, comparative biology and taxonomic classification.</title>
        <authorList>
            <person name="Goeker M."/>
        </authorList>
    </citation>
    <scope>NUCLEOTIDE SEQUENCE [LARGE SCALE GENOMIC DNA]</scope>
    <source>
        <strain evidence="1 2">DSM 101478</strain>
    </source>
</reference>
<name>A0A370QIP3_9FLAO</name>